<evidence type="ECO:0000313" key="2">
    <source>
        <dbReference type="EMBL" id="GGJ38749.1"/>
    </source>
</evidence>
<dbReference type="InterPro" id="IPR029058">
    <property type="entry name" value="AB_hydrolase_fold"/>
</dbReference>
<dbReference type="Pfam" id="PF00561">
    <property type="entry name" value="Abhydrolase_1"/>
    <property type="match status" value="1"/>
</dbReference>
<gene>
    <name evidence="2" type="ORF">GCM10008938_26070</name>
</gene>
<protein>
    <submittedName>
        <fullName evidence="2">Alpha/beta hydrolase</fullName>
    </submittedName>
</protein>
<dbReference type="InterPro" id="IPR000073">
    <property type="entry name" value="AB_hydrolase_1"/>
</dbReference>
<organism evidence="2 3">
    <name type="scientific">Deinococcus roseus</name>
    <dbReference type="NCBI Taxonomy" id="392414"/>
    <lineage>
        <taxon>Bacteria</taxon>
        <taxon>Thermotogati</taxon>
        <taxon>Deinococcota</taxon>
        <taxon>Deinococci</taxon>
        <taxon>Deinococcales</taxon>
        <taxon>Deinococcaceae</taxon>
        <taxon>Deinococcus</taxon>
    </lineage>
</organism>
<keyword evidence="3" id="KW-1185">Reference proteome</keyword>
<dbReference type="GO" id="GO:0016787">
    <property type="term" value="F:hydrolase activity"/>
    <property type="evidence" value="ECO:0007669"/>
    <property type="project" value="UniProtKB-KW"/>
</dbReference>
<dbReference type="InterPro" id="IPR050266">
    <property type="entry name" value="AB_hydrolase_sf"/>
</dbReference>
<evidence type="ECO:0000259" key="1">
    <source>
        <dbReference type="Pfam" id="PF00561"/>
    </source>
</evidence>
<accession>A0ABQ2D215</accession>
<name>A0ABQ2D215_9DEIO</name>
<dbReference type="PRINTS" id="PR00111">
    <property type="entry name" value="ABHYDROLASE"/>
</dbReference>
<feature type="domain" description="AB hydrolase-1" evidence="1">
    <location>
        <begin position="24"/>
        <end position="253"/>
    </location>
</feature>
<reference evidence="3" key="1">
    <citation type="journal article" date="2019" name="Int. J. Syst. Evol. Microbiol.">
        <title>The Global Catalogue of Microorganisms (GCM) 10K type strain sequencing project: providing services to taxonomists for standard genome sequencing and annotation.</title>
        <authorList>
            <consortium name="The Broad Institute Genomics Platform"/>
            <consortium name="The Broad Institute Genome Sequencing Center for Infectious Disease"/>
            <person name="Wu L."/>
            <person name="Ma J."/>
        </authorList>
    </citation>
    <scope>NUCLEOTIDE SEQUENCE [LARGE SCALE GENOMIC DNA]</scope>
    <source>
        <strain evidence="3">JCM 14370</strain>
    </source>
</reference>
<keyword evidence="2" id="KW-0378">Hydrolase</keyword>
<comment type="caution">
    <text evidence="2">The sequence shown here is derived from an EMBL/GenBank/DDBJ whole genome shotgun (WGS) entry which is preliminary data.</text>
</comment>
<dbReference type="RefSeq" id="WP_189003132.1">
    <property type="nucleotide sequence ID" value="NZ_BMOD01000009.1"/>
</dbReference>
<evidence type="ECO:0000313" key="3">
    <source>
        <dbReference type="Proteomes" id="UP000632222"/>
    </source>
</evidence>
<dbReference type="SUPFAM" id="SSF53474">
    <property type="entry name" value="alpha/beta-Hydrolases"/>
    <property type="match status" value="1"/>
</dbReference>
<dbReference type="Proteomes" id="UP000632222">
    <property type="component" value="Unassembled WGS sequence"/>
</dbReference>
<sequence>MNTPRTLTLKQGPLQYLDTGQGEAILFLHGAMLSARLWRKVIPQLQGQYRCIAPTLPIGGHALPMHPEADLSPHGVVQIIVDFMDHLGLKVVTLVGNDTGGALVQFLMNRIPDRISRVVLTNCDCFEVFPPKVFEYLVHACKVPFFVDMMAMNLRIPALRNLPFMLGGMSVRPVEIMEEYLQPLFDQKGVRRDLGKLFVGIQKKHTLEAAQKLPHFKKPVLVAWGKKDRMFAPRLAERLTGALPNSQLIWLQDSKTLVPEDQPAELANLIELFLQGKPLHQGSVPSGRIENRQSQA</sequence>
<proteinExistence type="predicted"/>
<dbReference type="EMBL" id="BMOD01000009">
    <property type="protein sequence ID" value="GGJ38749.1"/>
    <property type="molecule type" value="Genomic_DNA"/>
</dbReference>
<dbReference type="Gene3D" id="3.40.50.1820">
    <property type="entry name" value="alpha/beta hydrolase"/>
    <property type="match status" value="1"/>
</dbReference>
<dbReference type="PANTHER" id="PTHR43798">
    <property type="entry name" value="MONOACYLGLYCEROL LIPASE"/>
    <property type="match status" value="1"/>
</dbReference>